<dbReference type="EMBL" id="QDEB01066354">
    <property type="protein sequence ID" value="RZC35983.1"/>
    <property type="molecule type" value="Genomic_DNA"/>
</dbReference>
<gene>
    <name evidence="2" type="ORF">BDFB_008482</name>
</gene>
<name>A0A482VTH2_ASBVE</name>
<reference evidence="2 3" key="1">
    <citation type="submission" date="2017-03" db="EMBL/GenBank/DDBJ databases">
        <title>Genome of the blue death feigning beetle - Asbolus verrucosus.</title>
        <authorList>
            <person name="Rider S.D."/>
        </authorList>
    </citation>
    <scope>NUCLEOTIDE SEQUENCE [LARGE SCALE GENOMIC DNA]</scope>
    <source>
        <strain evidence="2">Butters</strain>
        <tissue evidence="2">Head and leg muscle</tissue>
    </source>
</reference>
<dbReference type="GO" id="GO:0005849">
    <property type="term" value="C:mRNA cleavage factor complex"/>
    <property type="evidence" value="ECO:0007669"/>
    <property type="project" value="TreeGrafter"/>
</dbReference>
<dbReference type="AlphaFoldDB" id="A0A482VTH2"/>
<dbReference type="SUPFAM" id="SSF48464">
    <property type="entry name" value="ENTH/VHS domain"/>
    <property type="match status" value="1"/>
</dbReference>
<evidence type="ECO:0000313" key="2">
    <source>
        <dbReference type="EMBL" id="RZC35983.1"/>
    </source>
</evidence>
<dbReference type="Proteomes" id="UP000292052">
    <property type="component" value="Unassembled WGS sequence"/>
</dbReference>
<dbReference type="STRING" id="1661398.A0A482VTH2"/>
<dbReference type="GO" id="GO:0006369">
    <property type="term" value="P:termination of RNA polymerase II transcription"/>
    <property type="evidence" value="ECO:0007669"/>
    <property type="project" value="InterPro"/>
</dbReference>
<evidence type="ECO:0000313" key="3">
    <source>
        <dbReference type="Proteomes" id="UP000292052"/>
    </source>
</evidence>
<dbReference type="PANTHER" id="PTHR15921:SF3">
    <property type="entry name" value="PRE-MRNA CLEAVAGE COMPLEX 2 PROTEIN PCF11"/>
    <property type="match status" value="1"/>
</dbReference>
<organism evidence="2 3">
    <name type="scientific">Asbolus verrucosus</name>
    <name type="common">Desert ironclad beetle</name>
    <dbReference type="NCBI Taxonomy" id="1661398"/>
    <lineage>
        <taxon>Eukaryota</taxon>
        <taxon>Metazoa</taxon>
        <taxon>Ecdysozoa</taxon>
        <taxon>Arthropoda</taxon>
        <taxon>Hexapoda</taxon>
        <taxon>Insecta</taxon>
        <taxon>Pterygota</taxon>
        <taxon>Neoptera</taxon>
        <taxon>Endopterygota</taxon>
        <taxon>Coleoptera</taxon>
        <taxon>Polyphaga</taxon>
        <taxon>Cucujiformia</taxon>
        <taxon>Tenebrionidae</taxon>
        <taxon>Pimeliinae</taxon>
        <taxon>Asbolus</taxon>
    </lineage>
</organism>
<comment type="caution">
    <text evidence="2">The sequence shown here is derived from an EMBL/GenBank/DDBJ whole genome shotgun (WGS) entry which is preliminary data.</text>
</comment>
<dbReference type="GO" id="GO:0003729">
    <property type="term" value="F:mRNA binding"/>
    <property type="evidence" value="ECO:0007669"/>
    <property type="project" value="InterPro"/>
</dbReference>
<dbReference type="GO" id="GO:0005737">
    <property type="term" value="C:cytoplasm"/>
    <property type="evidence" value="ECO:0007669"/>
    <property type="project" value="TreeGrafter"/>
</dbReference>
<dbReference type="PANTHER" id="PTHR15921">
    <property type="entry name" value="PRE-MRNA CLEAVAGE COMPLEX II"/>
    <property type="match status" value="1"/>
</dbReference>
<dbReference type="GO" id="GO:0031124">
    <property type="term" value="P:mRNA 3'-end processing"/>
    <property type="evidence" value="ECO:0007669"/>
    <property type="project" value="InterPro"/>
</dbReference>
<dbReference type="InterPro" id="IPR006569">
    <property type="entry name" value="CID_dom"/>
</dbReference>
<protein>
    <recommendedName>
        <fullName evidence="1">CID domain-containing protein</fullName>
    </recommendedName>
</protein>
<dbReference type="GO" id="GO:0000993">
    <property type="term" value="F:RNA polymerase II complex binding"/>
    <property type="evidence" value="ECO:0007669"/>
    <property type="project" value="InterPro"/>
</dbReference>
<dbReference type="InterPro" id="IPR045154">
    <property type="entry name" value="PCF11-like"/>
</dbReference>
<feature type="domain" description="CID" evidence="1">
    <location>
        <begin position="23"/>
        <end position="76"/>
    </location>
</feature>
<dbReference type="InterPro" id="IPR008942">
    <property type="entry name" value="ENTH_VHS"/>
</dbReference>
<accession>A0A482VTH2</accession>
<proteinExistence type="predicted"/>
<keyword evidence="3" id="KW-1185">Reference proteome</keyword>
<dbReference type="Gene3D" id="1.25.40.90">
    <property type="match status" value="1"/>
</dbReference>
<dbReference type="OrthoDB" id="343582at2759"/>
<evidence type="ECO:0000259" key="1">
    <source>
        <dbReference type="PROSITE" id="PS51391"/>
    </source>
</evidence>
<dbReference type="PROSITE" id="PS51391">
    <property type="entry name" value="CID"/>
    <property type="match status" value="1"/>
</dbReference>
<sequence length="76" mass="8636">MKRKCEGNFFDNILMILTEATMNSEEIKAEYTSSLADLTFNSKPLINVLTMLAEENLAHAPYIVEAIEEHLSKVIF</sequence>